<evidence type="ECO:0000256" key="1">
    <source>
        <dbReference type="SAM" id="Coils"/>
    </source>
</evidence>
<evidence type="ECO:0000313" key="4">
    <source>
        <dbReference type="EMBL" id="CAH7690254.1"/>
    </source>
</evidence>
<evidence type="ECO:0000256" key="3">
    <source>
        <dbReference type="SAM" id="SignalP"/>
    </source>
</evidence>
<reference evidence="4" key="1">
    <citation type="submission" date="2022-06" db="EMBL/GenBank/DDBJ databases">
        <authorList>
            <consortium name="SYNGENTA / RWTH Aachen University"/>
        </authorList>
    </citation>
    <scope>NUCLEOTIDE SEQUENCE</scope>
</reference>
<dbReference type="EMBL" id="CALTRL010006249">
    <property type="protein sequence ID" value="CAH7690254.1"/>
    <property type="molecule type" value="Genomic_DNA"/>
</dbReference>
<sequence>MLVLSLLVSLLFNRFSWAIEFTQEGLRETNNILNLQGYPHYYSDAQNYIFPGQENILQPGQYQSNFQYNTVAQNQPVITSYSEPVLSSTARNEAQTFNEMLHIPFDQHLGEPKFYDGYHPVVDSHPEHSADHQFYQYQGGHVDQPGISQFQSNDHLYQNQHNLKEHMEKENFEFWKKLLDWNEAPLDEPFSKDSSFKAATPTRKVANPGQEECFMNNVVKECDFGHPSQSAINSEKSILSNYFLPKADLQHSTESKNLPLSWNQEPEIHNLRELVNHENLNAAKLGISNFHETLLINRPKDSNNHDNSLISNHLPPQRDKKNIFNSNYLLRYPPNQIENSNKGNLENFNIKGYELDEQRLRYGKVDNMNSRFQTETTLEPEKSSDSLRSHLGVNSHESFTGHDEDDLPKVIISDSNLDSNSPPLLSNVGDKLFNNLNGIEITDYSKSKKSKDNTNLKRAKAARNKPKNLGDGCKLGFNSNTLEEVAIKTNDKSRAQVIKDDFNEKEALEEISLWENNIFKIKREMEKSKNKLVIAEKNDNNISKPLPGNFIPENKRSNQFFTGSNQKIPKLSNSEEEIDVTKGFMNLIRQNNVLLDINFLKKIIEKTKDIQGPSTKSTFLKFLGTIRQQLENMGTCEFYIPMKDISEFFHNRIAINTKFEQLVDLRENNYNDRITTKLPKQILQKIEADSKESPVYASNKGNKERYLDYLTKKIIITIEIRDSFISLSNIINKVFGNSREEIMENFQENQKRAIIFFDKIFSRVDFRTQHTKIYQAKNGKRTSIQPDLSIEMLNHLGVNNKLPRKSEVELEDKIAIEEAKLVEGVSMFYSINKYSTSFKKAIISKILIKWLTIHHPQILINLKIKVERNQESHTILLFCRRLLYIFKALDVLEKE</sequence>
<name>A0AAV0BTX0_PHAPC</name>
<feature type="region of interest" description="Disordered" evidence="2">
    <location>
        <begin position="372"/>
        <end position="407"/>
    </location>
</feature>
<organism evidence="4 5">
    <name type="scientific">Phakopsora pachyrhizi</name>
    <name type="common">Asian soybean rust disease fungus</name>
    <dbReference type="NCBI Taxonomy" id="170000"/>
    <lineage>
        <taxon>Eukaryota</taxon>
        <taxon>Fungi</taxon>
        <taxon>Dikarya</taxon>
        <taxon>Basidiomycota</taxon>
        <taxon>Pucciniomycotina</taxon>
        <taxon>Pucciniomycetes</taxon>
        <taxon>Pucciniales</taxon>
        <taxon>Phakopsoraceae</taxon>
        <taxon>Phakopsora</taxon>
    </lineage>
</organism>
<feature type="region of interest" description="Disordered" evidence="2">
    <location>
        <begin position="448"/>
        <end position="467"/>
    </location>
</feature>
<feature type="compositionally biased region" description="Basic and acidic residues" evidence="2">
    <location>
        <begin position="379"/>
        <end position="388"/>
    </location>
</feature>
<protein>
    <submittedName>
        <fullName evidence="4">Expressed protein</fullName>
    </submittedName>
</protein>
<keyword evidence="3" id="KW-0732">Signal</keyword>
<feature type="chain" id="PRO_5043336797" evidence="3">
    <location>
        <begin position="19"/>
        <end position="895"/>
    </location>
</feature>
<feature type="compositionally biased region" description="Basic residues" evidence="2">
    <location>
        <begin position="457"/>
        <end position="466"/>
    </location>
</feature>
<dbReference type="AlphaFoldDB" id="A0AAV0BTX0"/>
<dbReference type="Proteomes" id="UP001153365">
    <property type="component" value="Unassembled WGS sequence"/>
</dbReference>
<accession>A0AAV0BTX0</accession>
<evidence type="ECO:0000256" key="2">
    <source>
        <dbReference type="SAM" id="MobiDB-lite"/>
    </source>
</evidence>
<feature type="signal peptide" evidence="3">
    <location>
        <begin position="1"/>
        <end position="18"/>
    </location>
</feature>
<evidence type="ECO:0000313" key="5">
    <source>
        <dbReference type="Proteomes" id="UP001153365"/>
    </source>
</evidence>
<gene>
    <name evidence="4" type="ORF">PPACK8108_LOCUS25546</name>
</gene>
<feature type="coiled-coil region" evidence="1">
    <location>
        <begin position="511"/>
        <end position="538"/>
    </location>
</feature>
<keyword evidence="5" id="KW-1185">Reference proteome</keyword>
<comment type="caution">
    <text evidence="4">The sequence shown here is derived from an EMBL/GenBank/DDBJ whole genome shotgun (WGS) entry which is preliminary data.</text>
</comment>
<keyword evidence="1" id="KW-0175">Coiled coil</keyword>
<proteinExistence type="predicted"/>